<feature type="compositionally biased region" description="Low complexity" evidence="1">
    <location>
        <begin position="263"/>
        <end position="276"/>
    </location>
</feature>
<proteinExistence type="predicted"/>
<feature type="compositionally biased region" description="Polar residues" evidence="1">
    <location>
        <begin position="123"/>
        <end position="135"/>
    </location>
</feature>
<feature type="region of interest" description="Disordered" evidence="1">
    <location>
        <begin position="94"/>
        <end position="276"/>
    </location>
</feature>
<feature type="compositionally biased region" description="Polar residues" evidence="1">
    <location>
        <begin position="143"/>
        <end position="162"/>
    </location>
</feature>
<evidence type="ECO:0000313" key="3">
    <source>
        <dbReference type="Proteomes" id="UP000694050"/>
    </source>
</evidence>
<dbReference type="EMBL" id="JAELUQ010000005">
    <property type="protein sequence ID" value="KAG7413425.1"/>
    <property type="molecule type" value="Genomic_DNA"/>
</dbReference>
<name>A0A8J5NWH6_FUSOX</name>
<evidence type="ECO:0000313" key="2">
    <source>
        <dbReference type="EMBL" id="KAG7413425.1"/>
    </source>
</evidence>
<organism evidence="2 3">
    <name type="scientific">Fusarium oxysporum f. sp. rapae</name>
    <dbReference type="NCBI Taxonomy" id="485398"/>
    <lineage>
        <taxon>Eukaryota</taxon>
        <taxon>Fungi</taxon>
        <taxon>Dikarya</taxon>
        <taxon>Ascomycota</taxon>
        <taxon>Pezizomycotina</taxon>
        <taxon>Sordariomycetes</taxon>
        <taxon>Hypocreomycetidae</taxon>
        <taxon>Hypocreales</taxon>
        <taxon>Nectriaceae</taxon>
        <taxon>Fusarium</taxon>
        <taxon>Fusarium oxysporum species complex</taxon>
    </lineage>
</organism>
<dbReference type="Proteomes" id="UP000694050">
    <property type="component" value="Unassembled WGS sequence"/>
</dbReference>
<sequence>MARRQQAMELSRSALPLIQGVLDRQSSFELDDSLHHRLTPMLMGVLVQQICAAERQTLTQEMDRIVAEKVGALSLNAGASSCPCISNARTCTTDEQTQESSQATTVNVEDPKDDDYVDFQPHRSGSNDSTSSTPTGGLRRSTRLNPQVPSLHPSTPSGQTPKTPDAGSRAGKTPLFPSLPKAPESKSSYSRPVVESEPESDPEWSTTSGDGDTNTVDGKVTPLPSPSVASSTIFTPTDDRSTRSPVPGLSPIGPAPGLRPAGPSSSPMPSIFSFRSIPPTDSPAKFECGGCGKKRNLFQLCPDEKCSSRVNWAQWGGT</sequence>
<feature type="compositionally biased region" description="Polar residues" evidence="1">
    <location>
        <begin position="94"/>
        <end position="107"/>
    </location>
</feature>
<gene>
    <name evidence="2" type="ORF">Forpe1208_v006954</name>
</gene>
<protein>
    <submittedName>
        <fullName evidence="2">Uncharacterized protein</fullName>
    </submittedName>
</protein>
<reference evidence="2" key="1">
    <citation type="submission" date="2021-04" db="EMBL/GenBank/DDBJ databases">
        <title>First draft genome resource for Brassicaceae pathogens Fusarium oxysporum f. sp. raphani and Fusarium oxysporum f. sp. rapae.</title>
        <authorList>
            <person name="Asai S."/>
        </authorList>
    </citation>
    <scope>NUCLEOTIDE SEQUENCE</scope>
    <source>
        <strain evidence="2">Tf1208</strain>
    </source>
</reference>
<evidence type="ECO:0000256" key="1">
    <source>
        <dbReference type="SAM" id="MobiDB-lite"/>
    </source>
</evidence>
<dbReference type="AlphaFoldDB" id="A0A8J5NWH6"/>
<comment type="caution">
    <text evidence="2">The sequence shown here is derived from an EMBL/GenBank/DDBJ whole genome shotgun (WGS) entry which is preliminary data.</text>
</comment>
<accession>A0A8J5NWH6</accession>